<evidence type="ECO:0000256" key="6">
    <source>
        <dbReference type="ARBA" id="ARBA00022840"/>
    </source>
</evidence>
<dbReference type="PROSITE" id="PS50011">
    <property type="entry name" value="PROTEIN_KINASE_DOM"/>
    <property type="match status" value="1"/>
</dbReference>
<evidence type="ECO:0000256" key="4">
    <source>
        <dbReference type="ARBA" id="ARBA00022741"/>
    </source>
</evidence>
<dbReference type="Gene3D" id="1.10.510.10">
    <property type="entry name" value="Transferase(Phosphotransferase) domain 1"/>
    <property type="match status" value="1"/>
</dbReference>
<keyword evidence="11" id="KW-1185">Reference proteome</keyword>
<evidence type="ECO:0000256" key="2">
    <source>
        <dbReference type="ARBA" id="ARBA00022527"/>
    </source>
</evidence>
<keyword evidence="5 10" id="KW-0418">Kinase</keyword>
<feature type="transmembrane region" description="Helical" evidence="8">
    <location>
        <begin position="352"/>
        <end position="375"/>
    </location>
</feature>
<dbReference type="AlphaFoldDB" id="A0A7X6QXX2"/>
<dbReference type="EC" id="2.7.11.1" evidence="1"/>
<feature type="binding site" evidence="7">
    <location>
        <position position="44"/>
    </location>
    <ligand>
        <name>ATP</name>
        <dbReference type="ChEBI" id="CHEBI:30616"/>
    </ligand>
</feature>
<keyword evidence="2 10" id="KW-0723">Serine/threonine-protein kinase</keyword>
<dbReference type="PROSITE" id="PS00108">
    <property type="entry name" value="PROTEIN_KINASE_ST"/>
    <property type="match status" value="1"/>
</dbReference>
<keyword evidence="8" id="KW-0812">Transmembrane</keyword>
<organism evidence="10 11">
    <name type="scientific">Cellulomonas denverensis</name>
    <dbReference type="NCBI Taxonomy" id="264297"/>
    <lineage>
        <taxon>Bacteria</taxon>
        <taxon>Bacillati</taxon>
        <taxon>Actinomycetota</taxon>
        <taxon>Actinomycetes</taxon>
        <taxon>Micrococcales</taxon>
        <taxon>Cellulomonadaceae</taxon>
        <taxon>Cellulomonas</taxon>
    </lineage>
</organism>
<dbReference type="RefSeq" id="WP_168628485.1">
    <property type="nucleotide sequence ID" value="NZ_BONL01000030.1"/>
</dbReference>
<keyword evidence="6 7" id="KW-0067">ATP-binding</keyword>
<dbReference type="InterPro" id="IPR011009">
    <property type="entry name" value="Kinase-like_dom_sf"/>
</dbReference>
<feature type="domain" description="Protein kinase" evidence="9">
    <location>
        <begin position="15"/>
        <end position="274"/>
    </location>
</feature>
<dbReference type="SUPFAM" id="SSF56112">
    <property type="entry name" value="Protein kinase-like (PK-like)"/>
    <property type="match status" value="1"/>
</dbReference>
<evidence type="ECO:0000256" key="1">
    <source>
        <dbReference type="ARBA" id="ARBA00012513"/>
    </source>
</evidence>
<dbReference type="InterPro" id="IPR000719">
    <property type="entry name" value="Prot_kinase_dom"/>
</dbReference>
<keyword evidence="8" id="KW-1133">Transmembrane helix</keyword>
<dbReference type="InterPro" id="IPR017441">
    <property type="entry name" value="Protein_kinase_ATP_BS"/>
</dbReference>
<keyword evidence="4 7" id="KW-0547">Nucleotide-binding</keyword>
<evidence type="ECO:0000259" key="9">
    <source>
        <dbReference type="PROSITE" id="PS50011"/>
    </source>
</evidence>
<dbReference type="InterPro" id="IPR008271">
    <property type="entry name" value="Ser/Thr_kinase_AS"/>
</dbReference>
<evidence type="ECO:0000313" key="11">
    <source>
        <dbReference type="Proteomes" id="UP000581206"/>
    </source>
</evidence>
<dbReference type="PANTHER" id="PTHR43289:SF6">
    <property type="entry name" value="SERINE_THREONINE-PROTEIN KINASE NEKL-3"/>
    <property type="match status" value="1"/>
</dbReference>
<evidence type="ECO:0000313" key="10">
    <source>
        <dbReference type="EMBL" id="NKY21386.1"/>
    </source>
</evidence>
<keyword evidence="8" id="KW-0472">Membrane</keyword>
<protein>
    <recommendedName>
        <fullName evidence="1">non-specific serine/threonine protein kinase</fullName>
        <ecNumber evidence="1">2.7.11.1</ecNumber>
    </recommendedName>
</protein>
<dbReference type="PANTHER" id="PTHR43289">
    <property type="entry name" value="MITOGEN-ACTIVATED PROTEIN KINASE KINASE KINASE 20-RELATED"/>
    <property type="match status" value="1"/>
</dbReference>
<evidence type="ECO:0000256" key="7">
    <source>
        <dbReference type="PROSITE-ProRule" id="PRU10141"/>
    </source>
</evidence>
<name>A0A7X6QXX2_9CELL</name>
<dbReference type="PROSITE" id="PS00107">
    <property type="entry name" value="PROTEIN_KINASE_ATP"/>
    <property type="match status" value="1"/>
</dbReference>
<evidence type="ECO:0000256" key="3">
    <source>
        <dbReference type="ARBA" id="ARBA00022679"/>
    </source>
</evidence>
<dbReference type="Proteomes" id="UP000581206">
    <property type="component" value="Unassembled WGS sequence"/>
</dbReference>
<accession>A0A7X6QXX2</accession>
<evidence type="ECO:0000256" key="8">
    <source>
        <dbReference type="SAM" id="Phobius"/>
    </source>
</evidence>
<evidence type="ECO:0000256" key="5">
    <source>
        <dbReference type="ARBA" id="ARBA00022777"/>
    </source>
</evidence>
<dbReference type="Pfam" id="PF00069">
    <property type="entry name" value="Pkinase"/>
    <property type="match status" value="1"/>
</dbReference>
<dbReference type="GO" id="GO:0005524">
    <property type="term" value="F:ATP binding"/>
    <property type="evidence" value="ECO:0007669"/>
    <property type="project" value="UniProtKB-UniRule"/>
</dbReference>
<sequence>MARRVAGRAPVLAGLTYVRPLGSGGFADVFCYEQDMPRRVVAVKVLAAAITDAAVRRAFNAEADVLARLSTHPAVVTIHAASIAADGRPYLVMEYCPDTLGARARRSPLPLGQVLDTGVRVAGALEMAHRSGVLHRDIKPSNILVTTLDAPVLADFGIASALGGDRHQIVAMSVPTSAPEVLTGAVTGTVATEVWSLGATLYTLLAGRAPFADPDRERNSREQTVRRIVHGRPAPLSVPGLPEGVEDILMRAMSRDPRRRQPSMLAVAEELRWVQYRAGISPTAVDVPSAQWAQGAAPVDVDDDAVRGPAATTVRTGGRRAARAARERAELPVDRDGLTVATPGRLHRWRPVLIGAGAGLAVLAAGVVALLGTGVL</sequence>
<reference evidence="10 11" key="1">
    <citation type="submission" date="2020-04" db="EMBL/GenBank/DDBJ databases">
        <title>MicrobeNet Type strains.</title>
        <authorList>
            <person name="Nicholson A.C."/>
        </authorList>
    </citation>
    <scope>NUCLEOTIDE SEQUENCE [LARGE SCALE GENOMIC DNA]</scope>
    <source>
        <strain evidence="10 11">ATCC BAA-788</strain>
    </source>
</reference>
<dbReference type="EMBL" id="JAAXOX010000001">
    <property type="protein sequence ID" value="NKY21386.1"/>
    <property type="molecule type" value="Genomic_DNA"/>
</dbReference>
<comment type="caution">
    <text evidence="10">The sequence shown here is derived from an EMBL/GenBank/DDBJ whole genome shotgun (WGS) entry which is preliminary data.</text>
</comment>
<keyword evidence="3" id="KW-0808">Transferase</keyword>
<proteinExistence type="predicted"/>
<dbReference type="Gene3D" id="3.30.200.20">
    <property type="entry name" value="Phosphorylase Kinase, domain 1"/>
    <property type="match status" value="1"/>
</dbReference>
<dbReference type="GO" id="GO:0004674">
    <property type="term" value="F:protein serine/threonine kinase activity"/>
    <property type="evidence" value="ECO:0007669"/>
    <property type="project" value="UniProtKB-KW"/>
</dbReference>
<dbReference type="SMART" id="SM00220">
    <property type="entry name" value="S_TKc"/>
    <property type="match status" value="1"/>
</dbReference>
<dbReference type="CDD" id="cd14014">
    <property type="entry name" value="STKc_PknB_like"/>
    <property type="match status" value="1"/>
</dbReference>
<gene>
    <name evidence="10" type="ORF">HGA03_01755</name>
</gene>